<comment type="caution">
    <text evidence="2">The sequence shown here is derived from an EMBL/GenBank/DDBJ whole genome shotgun (WGS) entry which is preliminary data.</text>
</comment>
<reference evidence="2" key="1">
    <citation type="submission" date="2021-10" db="EMBL/GenBank/DDBJ databases">
        <title>Tropical sea cucumber genome reveals ecological adaptation and Cuvierian tubules defense mechanism.</title>
        <authorList>
            <person name="Chen T."/>
        </authorList>
    </citation>
    <scope>NUCLEOTIDE SEQUENCE</scope>
    <source>
        <strain evidence="2">Nanhai2018</strain>
        <tissue evidence="2">Muscle</tissue>
    </source>
</reference>
<dbReference type="OrthoDB" id="6412933at2759"/>
<dbReference type="AlphaFoldDB" id="A0A9Q1CU96"/>
<protein>
    <submittedName>
        <fullName evidence="2">Uncharacterized protein</fullName>
    </submittedName>
</protein>
<dbReference type="Proteomes" id="UP001152320">
    <property type="component" value="Chromosome 1"/>
</dbReference>
<evidence type="ECO:0000313" key="3">
    <source>
        <dbReference type="Proteomes" id="UP001152320"/>
    </source>
</evidence>
<evidence type="ECO:0000313" key="1">
    <source>
        <dbReference type="EMBL" id="KAJ8029990.1"/>
    </source>
</evidence>
<dbReference type="EMBL" id="JAIZAY010000001">
    <property type="protein sequence ID" value="KAJ8050904.1"/>
    <property type="molecule type" value="Genomic_DNA"/>
</dbReference>
<proteinExistence type="predicted"/>
<dbReference type="EMBL" id="JAIZAY010000014">
    <property type="protein sequence ID" value="KAJ8029990.1"/>
    <property type="molecule type" value="Genomic_DNA"/>
</dbReference>
<gene>
    <name evidence="2" type="ORF">HOLleu_04283</name>
    <name evidence="1" type="ORF">HOLleu_29549</name>
</gene>
<dbReference type="Proteomes" id="UP001152320">
    <property type="component" value="Chromosome 14"/>
</dbReference>
<evidence type="ECO:0000313" key="2">
    <source>
        <dbReference type="EMBL" id="KAJ8050904.1"/>
    </source>
</evidence>
<name>A0A9Q1CU96_HOLLE</name>
<keyword evidence="3" id="KW-1185">Reference proteome</keyword>
<sequence length="93" mass="10156">MTGRRHGNSVQYERNRRFGTAVRVLGRKAGGARLPSVGIRLNASKPESAPAGTSIVVGARLLQRLVRELCANTLQRFAVARDPVAGRRASYFH</sequence>
<organism evidence="2 3">
    <name type="scientific">Holothuria leucospilota</name>
    <name type="common">Black long sea cucumber</name>
    <name type="synonym">Mertensiothuria leucospilota</name>
    <dbReference type="NCBI Taxonomy" id="206669"/>
    <lineage>
        <taxon>Eukaryota</taxon>
        <taxon>Metazoa</taxon>
        <taxon>Echinodermata</taxon>
        <taxon>Eleutherozoa</taxon>
        <taxon>Echinozoa</taxon>
        <taxon>Holothuroidea</taxon>
        <taxon>Aspidochirotacea</taxon>
        <taxon>Aspidochirotida</taxon>
        <taxon>Holothuriidae</taxon>
        <taxon>Holothuria</taxon>
    </lineage>
</organism>
<accession>A0A9Q1CU96</accession>